<evidence type="ECO:0000313" key="3">
    <source>
        <dbReference type="Proteomes" id="UP000800093"/>
    </source>
</evidence>
<gene>
    <name evidence="2" type="ORF">CC78DRAFT_576822</name>
</gene>
<feature type="region of interest" description="Disordered" evidence="1">
    <location>
        <begin position="171"/>
        <end position="202"/>
    </location>
</feature>
<organism evidence="2 3">
    <name type="scientific">Lojkania enalia</name>
    <dbReference type="NCBI Taxonomy" id="147567"/>
    <lineage>
        <taxon>Eukaryota</taxon>
        <taxon>Fungi</taxon>
        <taxon>Dikarya</taxon>
        <taxon>Ascomycota</taxon>
        <taxon>Pezizomycotina</taxon>
        <taxon>Dothideomycetes</taxon>
        <taxon>Pleosporomycetidae</taxon>
        <taxon>Pleosporales</taxon>
        <taxon>Pleosporales incertae sedis</taxon>
        <taxon>Lojkania</taxon>
    </lineage>
</organism>
<evidence type="ECO:0000313" key="2">
    <source>
        <dbReference type="EMBL" id="KAF2267811.1"/>
    </source>
</evidence>
<dbReference type="EMBL" id="ML986589">
    <property type="protein sequence ID" value="KAF2267811.1"/>
    <property type="molecule type" value="Genomic_DNA"/>
</dbReference>
<accession>A0A9P4KFN7</accession>
<reference evidence="3" key="1">
    <citation type="journal article" date="2020" name="Stud. Mycol.">
        <title>101 Dothideomycetes genomes: A test case for predicting lifestyles and emergence of pathogens.</title>
        <authorList>
            <person name="Haridas S."/>
            <person name="Albert R."/>
            <person name="Binder M."/>
            <person name="Bloem J."/>
            <person name="LaButti K."/>
            <person name="Salamov A."/>
            <person name="Andreopoulos B."/>
            <person name="Baker S."/>
            <person name="Barry K."/>
            <person name="Bills G."/>
            <person name="Bluhm B."/>
            <person name="Cannon C."/>
            <person name="Castanera R."/>
            <person name="Culley D."/>
            <person name="Daum C."/>
            <person name="Ezra D."/>
            <person name="Gonzalez J."/>
            <person name="Henrissat B."/>
            <person name="Kuo A."/>
            <person name="Liang C."/>
            <person name="Lipzen A."/>
            <person name="Lutzoni F."/>
            <person name="Magnuson J."/>
            <person name="Mondo S."/>
            <person name="Nolan M."/>
            <person name="Ohm R."/>
            <person name="Pangilinan J."/>
            <person name="Park H.-J."/>
            <person name="Ramirez L."/>
            <person name="Alfaro M."/>
            <person name="Sun H."/>
            <person name="Tritt A."/>
            <person name="Yoshinaga Y."/>
            <person name="Zwiers L.-H."/>
            <person name="Turgeon B."/>
            <person name="Goodwin S."/>
            <person name="Spatafora J."/>
            <person name="Crous P."/>
            <person name="Grigoriev I."/>
        </authorList>
    </citation>
    <scope>NUCLEOTIDE SEQUENCE [LARGE SCALE GENOMIC DNA]</scope>
    <source>
        <strain evidence="3">CBS 304.66</strain>
    </source>
</reference>
<feature type="region of interest" description="Disordered" evidence="1">
    <location>
        <begin position="292"/>
        <end position="316"/>
    </location>
</feature>
<dbReference type="Proteomes" id="UP000800093">
    <property type="component" value="Unassembled WGS sequence"/>
</dbReference>
<feature type="compositionally biased region" description="Basic and acidic residues" evidence="1">
    <location>
        <begin position="171"/>
        <end position="181"/>
    </location>
</feature>
<evidence type="ECO:0000256" key="1">
    <source>
        <dbReference type="SAM" id="MobiDB-lite"/>
    </source>
</evidence>
<proteinExistence type="predicted"/>
<feature type="compositionally biased region" description="Basic and acidic residues" evidence="1">
    <location>
        <begin position="306"/>
        <end position="316"/>
    </location>
</feature>
<comment type="caution">
    <text evidence="2">The sequence shown here is derived from an EMBL/GenBank/DDBJ whole genome shotgun (WGS) entry which is preliminary data.</text>
</comment>
<sequence length="316" mass="36281">MGVFGSSRSTTIAKMNATYGRTGTEAEYRDPSNFQPRSAHDADDGEALRDKVKKNIVEKWWDDLCKSANLERLSGMLFDRYLFNNGIMYMYIRVKYREETLNEWMVRWPIHQDFGPFINVTNKQLEKAFDMSPPKTNFYDHSGELEKLRKLQDEGEEFRVPDDKQKYVLDEKSAEAAREKSSVSSTEKGTGDIPSRCSEDKSVPVSTTMKAINEHTSLFSIMLPSPTLSFKRDSELDMENVSLKTTKKARPEDMDEPHIDCADRDDAMDVEEVKEYAEQNEGYVYSMARSRVEGAGPGEPRYPVDALRRLARRDDS</sequence>
<dbReference type="OrthoDB" id="3801194at2759"/>
<feature type="region of interest" description="Disordered" evidence="1">
    <location>
        <begin position="24"/>
        <end position="46"/>
    </location>
</feature>
<keyword evidence="3" id="KW-1185">Reference proteome</keyword>
<dbReference type="AlphaFoldDB" id="A0A9P4KFN7"/>
<protein>
    <submittedName>
        <fullName evidence="2">Uncharacterized protein</fullName>
    </submittedName>
</protein>
<name>A0A9P4KFN7_9PLEO</name>